<organism evidence="5 6">
    <name type="scientific">Heterobasidion irregulare (strain TC 32-1)</name>
    <dbReference type="NCBI Taxonomy" id="747525"/>
    <lineage>
        <taxon>Eukaryota</taxon>
        <taxon>Fungi</taxon>
        <taxon>Dikarya</taxon>
        <taxon>Basidiomycota</taxon>
        <taxon>Agaricomycotina</taxon>
        <taxon>Agaricomycetes</taxon>
        <taxon>Russulales</taxon>
        <taxon>Bondarzewiaceae</taxon>
        <taxon>Heterobasidion</taxon>
        <taxon>Heterobasidion annosum species complex</taxon>
    </lineage>
</organism>
<evidence type="ECO:0000259" key="4">
    <source>
        <dbReference type="PROSITE" id="PS50011"/>
    </source>
</evidence>
<dbReference type="InterPro" id="IPR011009">
    <property type="entry name" value="Kinase-like_dom_sf"/>
</dbReference>
<proteinExistence type="inferred from homology"/>
<dbReference type="Pfam" id="PF00069">
    <property type="entry name" value="Pkinase"/>
    <property type="match status" value="1"/>
</dbReference>
<protein>
    <recommendedName>
        <fullName evidence="4">Protein kinase domain-containing protein</fullName>
    </recommendedName>
</protein>
<gene>
    <name evidence="5" type="ORF">HETIRDRAFT_238383</name>
</gene>
<accession>W4K1R2</accession>
<keyword evidence="3" id="KW-0067">ATP-binding</keyword>
<dbReference type="RefSeq" id="XP_009548319.1">
    <property type="nucleotide sequence ID" value="XM_009550024.1"/>
</dbReference>
<dbReference type="KEGG" id="hir:HETIRDRAFT_238383"/>
<dbReference type="InParanoid" id="W4K1R2"/>
<sequence>WLAETLKLLAEFIDAEADPRALFADLQEIAEGESGSVYSALVVPDTDSTRSTTGSTTDSGKSRLASASAFLRARANERVAIKHVALLPGGSQKLSDLRRELELLRGARHPHVLQMEGLYVDLVEDSLWIGMELMERSLADMLGVGADEEGEEDEDGPGAVAAAGVAVVTITENMIARFAWDVLLALSYLQKQHIGHRDLRSDNLLVNRDGVLKIADFSSAVHAPPGTPKTSDNVGVIYWQAPEMRTGLYDPLRVDVWSLGATAWELVEREPPFADVVDTRQIGLQLPPLSDPESHSRSFHDFLHSCCQPVSSRPDPDELLSAPFVRTACPRSAIVRLLAQCRAVEERL</sequence>
<dbReference type="InterPro" id="IPR008266">
    <property type="entry name" value="Tyr_kinase_AS"/>
</dbReference>
<dbReference type="GO" id="GO:0004713">
    <property type="term" value="F:protein tyrosine kinase activity"/>
    <property type="evidence" value="ECO:0007669"/>
    <property type="project" value="InterPro"/>
</dbReference>
<evidence type="ECO:0000313" key="6">
    <source>
        <dbReference type="Proteomes" id="UP000030671"/>
    </source>
</evidence>
<dbReference type="SUPFAM" id="SSF56112">
    <property type="entry name" value="Protein kinase-like (PK-like)"/>
    <property type="match status" value="1"/>
</dbReference>
<dbReference type="Proteomes" id="UP000030671">
    <property type="component" value="Unassembled WGS sequence"/>
</dbReference>
<dbReference type="InterPro" id="IPR020635">
    <property type="entry name" value="Tyr_kinase_cat_dom"/>
</dbReference>
<dbReference type="PROSITE" id="PS00109">
    <property type="entry name" value="PROTEIN_KINASE_TYR"/>
    <property type="match status" value="1"/>
</dbReference>
<dbReference type="PANTHER" id="PTHR45832:SF22">
    <property type="entry name" value="SERINE_THREONINE-PROTEIN KINASE SAMKA-RELATED"/>
    <property type="match status" value="1"/>
</dbReference>
<dbReference type="EMBL" id="KI925460">
    <property type="protein sequence ID" value="ETW79763.1"/>
    <property type="molecule type" value="Genomic_DNA"/>
</dbReference>
<reference evidence="5 6" key="1">
    <citation type="journal article" date="2012" name="New Phytol.">
        <title>Insight into trade-off between wood decay and parasitism from the genome of a fungal forest pathogen.</title>
        <authorList>
            <person name="Olson A."/>
            <person name="Aerts A."/>
            <person name="Asiegbu F."/>
            <person name="Belbahri L."/>
            <person name="Bouzid O."/>
            <person name="Broberg A."/>
            <person name="Canback B."/>
            <person name="Coutinho P.M."/>
            <person name="Cullen D."/>
            <person name="Dalman K."/>
            <person name="Deflorio G."/>
            <person name="van Diepen L.T."/>
            <person name="Dunand C."/>
            <person name="Duplessis S."/>
            <person name="Durling M."/>
            <person name="Gonthier P."/>
            <person name="Grimwood J."/>
            <person name="Fossdal C.G."/>
            <person name="Hansson D."/>
            <person name="Henrissat B."/>
            <person name="Hietala A."/>
            <person name="Himmelstrand K."/>
            <person name="Hoffmeister D."/>
            <person name="Hogberg N."/>
            <person name="James T.Y."/>
            <person name="Karlsson M."/>
            <person name="Kohler A."/>
            <person name="Kues U."/>
            <person name="Lee Y.H."/>
            <person name="Lin Y.C."/>
            <person name="Lind M."/>
            <person name="Lindquist E."/>
            <person name="Lombard V."/>
            <person name="Lucas S."/>
            <person name="Lunden K."/>
            <person name="Morin E."/>
            <person name="Murat C."/>
            <person name="Park J."/>
            <person name="Raffaello T."/>
            <person name="Rouze P."/>
            <person name="Salamov A."/>
            <person name="Schmutz J."/>
            <person name="Solheim H."/>
            <person name="Stahlberg J."/>
            <person name="Velez H."/>
            <person name="de Vries R.P."/>
            <person name="Wiebenga A."/>
            <person name="Woodward S."/>
            <person name="Yakovlev I."/>
            <person name="Garbelotto M."/>
            <person name="Martin F."/>
            <person name="Grigoriev I.V."/>
            <person name="Stenlid J."/>
        </authorList>
    </citation>
    <scope>NUCLEOTIDE SEQUENCE [LARGE SCALE GENOMIC DNA]</scope>
    <source>
        <strain evidence="5 6">TC 32-1</strain>
    </source>
</reference>
<feature type="domain" description="Protein kinase" evidence="4">
    <location>
        <begin position="23"/>
        <end position="325"/>
    </location>
</feature>
<dbReference type="GeneID" id="20668805"/>
<dbReference type="SMART" id="SM00219">
    <property type="entry name" value="TyrKc"/>
    <property type="match status" value="1"/>
</dbReference>
<feature type="non-terminal residue" evidence="5">
    <location>
        <position position="348"/>
    </location>
</feature>
<dbReference type="eggNOG" id="KOG0578">
    <property type="taxonomic scope" value="Eukaryota"/>
</dbReference>
<name>W4K1R2_HETIT</name>
<keyword evidence="6" id="KW-1185">Reference proteome</keyword>
<dbReference type="Gene3D" id="1.10.510.10">
    <property type="entry name" value="Transferase(Phosphotransferase) domain 1"/>
    <property type="match status" value="1"/>
</dbReference>
<keyword evidence="2" id="KW-0547">Nucleotide-binding</keyword>
<comment type="similarity">
    <text evidence="1">Belongs to the protein kinase superfamily. STE Ser/Thr protein kinase family. STE20 subfamily.</text>
</comment>
<dbReference type="AlphaFoldDB" id="W4K1R2"/>
<evidence type="ECO:0000256" key="2">
    <source>
        <dbReference type="ARBA" id="ARBA00022741"/>
    </source>
</evidence>
<dbReference type="OrthoDB" id="248923at2759"/>
<dbReference type="PANTHER" id="PTHR45832">
    <property type="entry name" value="SERINE/THREONINE-PROTEIN KINASE SAMKA-RELATED-RELATED"/>
    <property type="match status" value="1"/>
</dbReference>
<feature type="non-terminal residue" evidence="5">
    <location>
        <position position="1"/>
    </location>
</feature>
<evidence type="ECO:0000256" key="1">
    <source>
        <dbReference type="ARBA" id="ARBA00008874"/>
    </source>
</evidence>
<evidence type="ECO:0000256" key="3">
    <source>
        <dbReference type="ARBA" id="ARBA00022840"/>
    </source>
</evidence>
<dbReference type="HOGENOM" id="CLU_000288_63_23_1"/>
<dbReference type="InterPro" id="IPR000719">
    <property type="entry name" value="Prot_kinase_dom"/>
</dbReference>
<dbReference type="InterPro" id="IPR051931">
    <property type="entry name" value="PAK3-like"/>
</dbReference>
<dbReference type="PROSITE" id="PS50011">
    <property type="entry name" value="PROTEIN_KINASE_DOM"/>
    <property type="match status" value="1"/>
</dbReference>
<dbReference type="GO" id="GO:0005524">
    <property type="term" value="F:ATP binding"/>
    <property type="evidence" value="ECO:0007669"/>
    <property type="project" value="UniProtKB-KW"/>
</dbReference>
<dbReference type="STRING" id="747525.W4K1R2"/>
<evidence type="ECO:0000313" key="5">
    <source>
        <dbReference type="EMBL" id="ETW79763.1"/>
    </source>
</evidence>